<comment type="caution">
    <text evidence="2">The sequence shown here is derived from an EMBL/GenBank/DDBJ whole genome shotgun (WGS) entry which is preliminary data.</text>
</comment>
<proteinExistence type="predicted"/>
<evidence type="ECO:0000256" key="1">
    <source>
        <dbReference type="SAM" id="MobiDB-lite"/>
    </source>
</evidence>
<accession>A0A212FLC5</accession>
<name>A0A212FLC5_DANPL</name>
<dbReference type="AlphaFoldDB" id="A0A212FLC5"/>
<feature type="region of interest" description="Disordered" evidence="1">
    <location>
        <begin position="176"/>
        <end position="235"/>
    </location>
</feature>
<gene>
    <name evidence="2" type="ORF">KGM_209188</name>
</gene>
<dbReference type="EMBL" id="AGBW02007803">
    <property type="protein sequence ID" value="OWR54536.1"/>
    <property type="molecule type" value="Genomic_DNA"/>
</dbReference>
<sequence>MTKPKDALELVPIEVLRVIPLYNGDKTQLNLFLRKCEYVIDMYKGNDEQNLYLLHTITSRLVDRAASLLSERGDVNSWNKLKDLLIENYSDTRSEESIELEFQSLKINPSENFSSFYKRLQALHRILISKVDNNIDEAEKCKKVDRQTFGGTQSVGSSQGSLFGCSSSQAQSGQNKKGSSIFGLSQNGTSPFGLPQNGTLSYAGFGQGNNSGIKTNIPSQSVAPTSQALHLNEEE</sequence>
<feature type="compositionally biased region" description="Polar residues" evidence="1">
    <location>
        <begin position="176"/>
        <end position="200"/>
    </location>
</feature>
<feature type="compositionally biased region" description="Polar residues" evidence="1">
    <location>
        <begin position="208"/>
        <end position="229"/>
    </location>
</feature>
<organism evidence="2 3">
    <name type="scientific">Danaus plexippus plexippus</name>
    <dbReference type="NCBI Taxonomy" id="278856"/>
    <lineage>
        <taxon>Eukaryota</taxon>
        <taxon>Metazoa</taxon>
        <taxon>Ecdysozoa</taxon>
        <taxon>Arthropoda</taxon>
        <taxon>Hexapoda</taxon>
        <taxon>Insecta</taxon>
        <taxon>Pterygota</taxon>
        <taxon>Neoptera</taxon>
        <taxon>Endopterygota</taxon>
        <taxon>Lepidoptera</taxon>
        <taxon>Glossata</taxon>
        <taxon>Ditrysia</taxon>
        <taxon>Papilionoidea</taxon>
        <taxon>Nymphalidae</taxon>
        <taxon>Danainae</taxon>
        <taxon>Danaini</taxon>
        <taxon>Danaina</taxon>
        <taxon>Danaus</taxon>
        <taxon>Danaus</taxon>
    </lineage>
</organism>
<reference evidence="2 3" key="1">
    <citation type="journal article" date="2011" name="Cell">
        <title>The monarch butterfly genome yields insights into long-distance migration.</title>
        <authorList>
            <person name="Zhan S."/>
            <person name="Merlin C."/>
            <person name="Boore J.L."/>
            <person name="Reppert S.M."/>
        </authorList>
    </citation>
    <scope>NUCLEOTIDE SEQUENCE [LARGE SCALE GENOMIC DNA]</scope>
    <source>
        <strain evidence="2">F-2</strain>
    </source>
</reference>
<dbReference type="Proteomes" id="UP000007151">
    <property type="component" value="Unassembled WGS sequence"/>
</dbReference>
<evidence type="ECO:0000313" key="2">
    <source>
        <dbReference type="EMBL" id="OWR54536.1"/>
    </source>
</evidence>
<evidence type="ECO:0000313" key="3">
    <source>
        <dbReference type="Proteomes" id="UP000007151"/>
    </source>
</evidence>
<dbReference type="InParanoid" id="A0A212FLC5"/>
<protein>
    <submittedName>
        <fullName evidence="2">Cytadhesion</fullName>
    </submittedName>
</protein>
<dbReference type="KEGG" id="dpl:KGM_209188"/>
<keyword evidence="3" id="KW-1185">Reference proteome</keyword>